<protein>
    <submittedName>
        <fullName evidence="1">Uncharacterized protein</fullName>
    </submittedName>
</protein>
<dbReference type="EMBL" id="GBRH01165901">
    <property type="protein sequence ID" value="JAE31995.1"/>
    <property type="molecule type" value="Transcribed_RNA"/>
</dbReference>
<proteinExistence type="predicted"/>
<dbReference type="AlphaFoldDB" id="A0A0A9H448"/>
<name>A0A0A9H448_ARUDO</name>
<evidence type="ECO:0000313" key="1">
    <source>
        <dbReference type="EMBL" id="JAE31995.1"/>
    </source>
</evidence>
<reference evidence="1" key="2">
    <citation type="journal article" date="2015" name="Data Brief">
        <title>Shoot transcriptome of the giant reed, Arundo donax.</title>
        <authorList>
            <person name="Barrero R.A."/>
            <person name="Guerrero F.D."/>
            <person name="Moolhuijzen P."/>
            <person name="Goolsby J.A."/>
            <person name="Tidwell J."/>
            <person name="Bellgard S.E."/>
            <person name="Bellgard M.I."/>
        </authorList>
    </citation>
    <scope>NUCLEOTIDE SEQUENCE</scope>
    <source>
        <tissue evidence="1">Shoot tissue taken approximately 20 cm above the soil surface</tissue>
    </source>
</reference>
<sequence length="46" mass="5285">MLELRRINRYSTLRFSPRRAQLCIISHCSCFLFNVAVGSITDPSVI</sequence>
<organism evidence="1">
    <name type="scientific">Arundo donax</name>
    <name type="common">Giant reed</name>
    <name type="synonym">Donax arundinaceus</name>
    <dbReference type="NCBI Taxonomy" id="35708"/>
    <lineage>
        <taxon>Eukaryota</taxon>
        <taxon>Viridiplantae</taxon>
        <taxon>Streptophyta</taxon>
        <taxon>Embryophyta</taxon>
        <taxon>Tracheophyta</taxon>
        <taxon>Spermatophyta</taxon>
        <taxon>Magnoliopsida</taxon>
        <taxon>Liliopsida</taxon>
        <taxon>Poales</taxon>
        <taxon>Poaceae</taxon>
        <taxon>PACMAD clade</taxon>
        <taxon>Arundinoideae</taxon>
        <taxon>Arundineae</taxon>
        <taxon>Arundo</taxon>
    </lineage>
</organism>
<reference evidence="1" key="1">
    <citation type="submission" date="2014-09" db="EMBL/GenBank/DDBJ databases">
        <authorList>
            <person name="Magalhaes I.L.F."/>
            <person name="Oliveira U."/>
            <person name="Santos F.R."/>
            <person name="Vidigal T.H.D.A."/>
            <person name="Brescovit A.D."/>
            <person name="Santos A.J."/>
        </authorList>
    </citation>
    <scope>NUCLEOTIDE SEQUENCE</scope>
    <source>
        <tissue evidence="1">Shoot tissue taken approximately 20 cm above the soil surface</tissue>
    </source>
</reference>
<accession>A0A0A9H448</accession>